<dbReference type="SUPFAM" id="SSF49452">
    <property type="entry name" value="Starch-binding domain-like"/>
    <property type="match status" value="1"/>
</dbReference>
<evidence type="ECO:0000256" key="4">
    <source>
        <dbReference type="ARBA" id="ARBA00022692"/>
    </source>
</evidence>
<dbReference type="PANTHER" id="PTHR30069:SF29">
    <property type="entry name" value="HEMOGLOBIN AND HEMOGLOBIN-HAPTOGLOBIN-BINDING PROTEIN 1-RELATED"/>
    <property type="match status" value="1"/>
</dbReference>
<dbReference type="GO" id="GO:0044718">
    <property type="term" value="P:siderophore transmembrane transport"/>
    <property type="evidence" value="ECO:0007669"/>
    <property type="project" value="TreeGrafter"/>
</dbReference>
<dbReference type="Pfam" id="PF00593">
    <property type="entry name" value="TonB_dep_Rec_b-barrel"/>
    <property type="match status" value="1"/>
</dbReference>
<keyword evidence="8 15" id="KW-0675">Receptor</keyword>
<comment type="similarity">
    <text evidence="10 11">Belongs to the TonB-dependent receptor family.</text>
</comment>
<evidence type="ECO:0000256" key="6">
    <source>
        <dbReference type="ARBA" id="ARBA00023077"/>
    </source>
</evidence>
<name>A0A327QUJ4_9BACT</name>
<protein>
    <submittedName>
        <fullName evidence="15">Iron complex outermembrane receptor protein</fullName>
    </submittedName>
</protein>
<evidence type="ECO:0000256" key="12">
    <source>
        <dbReference type="SAM" id="SignalP"/>
    </source>
</evidence>
<dbReference type="PROSITE" id="PS52016">
    <property type="entry name" value="TONB_DEPENDENT_REC_3"/>
    <property type="match status" value="1"/>
</dbReference>
<accession>A0A327QUJ4</accession>
<gene>
    <name evidence="15" type="ORF">LX64_02565</name>
</gene>
<dbReference type="GO" id="GO:0030246">
    <property type="term" value="F:carbohydrate binding"/>
    <property type="evidence" value="ECO:0007669"/>
    <property type="project" value="InterPro"/>
</dbReference>
<dbReference type="InterPro" id="IPR039426">
    <property type="entry name" value="TonB-dep_rcpt-like"/>
</dbReference>
<keyword evidence="7 10" id="KW-0472">Membrane</keyword>
<dbReference type="OrthoDB" id="9795928at2"/>
<dbReference type="InterPro" id="IPR000531">
    <property type="entry name" value="Beta-barrel_TonB"/>
</dbReference>
<evidence type="ECO:0000256" key="5">
    <source>
        <dbReference type="ARBA" id="ARBA00022729"/>
    </source>
</evidence>
<keyword evidence="5 12" id="KW-0732">Signal</keyword>
<keyword evidence="2 10" id="KW-0813">Transport</keyword>
<evidence type="ECO:0000313" key="16">
    <source>
        <dbReference type="Proteomes" id="UP000249547"/>
    </source>
</evidence>
<dbReference type="Pfam" id="PF07715">
    <property type="entry name" value="Plug"/>
    <property type="match status" value="1"/>
</dbReference>
<dbReference type="Gene3D" id="2.60.40.1120">
    <property type="entry name" value="Carboxypeptidase-like, regulatory domain"/>
    <property type="match status" value="1"/>
</dbReference>
<dbReference type="InterPro" id="IPR013784">
    <property type="entry name" value="Carb-bd-like_fold"/>
</dbReference>
<dbReference type="Pfam" id="PF13620">
    <property type="entry name" value="CarboxypepD_reg"/>
    <property type="match status" value="1"/>
</dbReference>
<keyword evidence="6 11" id="KW-0798">TonB box</keyword>
<comment type="caution">
    <text evidence="15">The sequence shown here is derived from an EMBL/GenBank/DDBJ whole genome shotgun (WGS) entry which is preliminary data.</text>
</comment>
<dbReference type="InterPro" id="IPR037066">
    <property type="entry name" value="Plug_dom_sf"/>
</dbReference>
<dbReference type="GO" id="GO:0009279">
    <property type="term" value="C:cell outer membrane"/>
    <property type="evidence" value="ECO:0007669"/>
    <property type="project" value="UniProtKB-SubCell"/>
</dbReference>
<feature type="signal peptide" evidence="12">
    <location>
        <begin position="1"/>
        <end position="20"/>
    </location>
</feature>
<keyword evidence="9 10" id="KW-0998">Cell outer membrane</keyword>
<dbReference type="AlphaFoldDB" id="A0A327QUJ4"/>
<reference evidence="15 16" key="1">
    <citation type="submission" date="2018-06" db="EMBL/GenBank/DDBJ databases">
        <title>Genomic Encyclopedia of Archaeal and Bacterial Type Strains, Phase II (KMG-II): from individual species to whole genera.</title>
        <authorList>
            <person name="Goeker M."/>
        </authorList>
    </citation>
    <scope>NUCLEOTIDE SEQUENCE [LARGE SCALE GENOMIC DNA]</scope>
    <source>
        <strain evidence="15 16">DSM 23857</strain>
    </source>
</reference>
<dbReference type="PANTHER" id="PTHR30069">
    <property type="entry name" value="TONB-DEPENDENT OUTER MEMBRANE RECEPTOR"/>
    <property type="match status" value="1"/>
</dbReference>
<evidence type="ECO:0000256" key="7">
    <source>
        <dbReference type="ARBA" id="ARBA00023136"/>
    </source>
</evidence>
<feature type="domain" description="TonB-dependent receptor-like beta-barrel" evidence="13">
    <location>
        <begin position="371"/>
        <end position="764"/>
    </location>
</feature>
<keyword evidence="3 10" id="KW-1134">Transmembrane beta strand</keyword>
<dbReference type="RefSeq" id="WP_111598000.1">
    <property type="nucleotide sequence ID" value="NZ_QLLL01000004.1"/>
</dbReference>
<dbReference type="GO" id="GO:0015344">
    <property type="term" value="F:siderophore uptake transmembrane transporter activity"/>
    <property type="evidence" value="ECO:0007669"/>
    <property type="project" value="TreeGrafter"/>
</dbReference>
<dbReference type="InterPro" id="IPR036942">
    <property type="entry name" value="Beta-barrel_TonB_sf"/>
</dbReference>
<dbReference type="Proteomes" id="UP000249547">
    <property type="component" value="Unassembled WGS sequence"/>
</dbReference>
<sequence length="808" mass="91840">MSRLFVCCLLFIGFSSILHAQSSQLSGRVLLQGVPVPNAMVHVDSTFYTTTDQHGVFTFQAIPYGQYVLYVRHTGLQLFSKRLQLCKAIHYEQDITLAWQLTTLHGIAVHESVSTKKVQESAMNLTIVQSDFIRKNLGGSLMQSLDKLPGVKSIGIGAGNSKPLIRGLGFNQVMVVENGVKHEGQQWGADHGLEIDQFAAGQVEIIKGPASFMYGPDAIGGAIDIKPISLPLAHTMGGTIDLAGKSNNGQWAASGYFYVRTNRWFLTGRFSLSEYGDFRVPADTVHVYSYAVPLYKQHVRNTAGKERNIHLSTGWLGKKLASIFYISRVYNKSGFFANAHGLEPRRVNHNLHDRSSRDIQMPAQEVTHHKIINKTTFNLQQHHIEWQNGFQHNFREEFNHYVNHGYMPPVYPTNRATPATLERSYKKSVFTTALKDEWKVGQHQFTIGANAEWQHNQIDGWSFLIPAFTQWQGGLYVYDKWRVNNQVILHGALRYDLGRIKIEEYADWFPSAIIENGDTSQQYLVRSTAISRRFASLNWSVGISYEPGRVFMKANLGSSFRMPIAKELGANGVNYHYFRYEKGDATLSPERSYQADISLGWKDEKMHITVSPFFNYFPNYIYLNPTSAHDYRYGAGNQVFYYAQSEVVRYGAEMQAQYSFSQQFEATLAAEYLYNEQLSGAKKGYTIPFTPPPSALLSLQYNIPFKQGMKDTYVGVEYRAVAAQNRVVPPERKTPSYQLFGFNAGTAIRCQEQTINIHLQIKNLFNTRYLDHTSFYRLIELPEMGRNIVLSLQVPFTWRKRSEEAKGS</sequence>
<evidence type="ECO:0000256" key="8">
    <source>
        <dbReference type="ARBA" id="ARBA00023170"/>
    </source>
</evidence>
<evidence type="ECO:0000313" key="15">
    <source>
        <dbReference type="EMBL" id="RAJ05407.1"/>
    </source>
</evidence>
<comment type="subcellular location">
    <subcellularLocation>
        <location evidence="1 10">Cell outer membrane</location>
        <topology evidence="1 10">Multi-pass membrane protein</topology>
    </subcellularLocation>
</comment>
<feature type="domain" description="TonB-dependent receptor plug" evidence="14">
    <location>
        <begin position="118"/>
        <end position="222"/>
    </location>
</feature>
<evidence type="ECO:0000256" key="2">
    <source>
        <dbReference type="ARBA" id="ARBA00022448"/>
    </source>
</evidence>
<keyword evidence="4 10" id="KW-0812">Transmembrane</keyword>
<organism evidence="15 16">
    <name type="scientific">Chitinophaga skermanii</name>
    <dbReference type="NCBI Taxonomy" id="331697"/>
    <lineage>
        <taxon>Bacteria</taxon>
        <taxon>Pseudomonadati</taxon>
        <taxon>Bacteroidota</taxon>
        <taxon>Chitinophagia</taxon>
        <taxon>Chitinophagales</taxon>
        <taxon>Chitinophagaceae</taxon>
        <taxon>Chitinophaga</taxon>
    </lineage>
</organism>
<evidence type="ECO:0000259" key="13">
    <source>
        <dbReference type="Pfam" id="PF00593"/>
    </source>
</evidence>
<keyword evidence="16" id="KW-1185">Reference proteome</keyword>
<evidence type="ECO:0000256" key="1">
    <source>
        <dbReference type="ARBA" id="ARBA00004571"/>
    </source>
</evidence>
<evidence type="ECO:0000256" key="10">
    <source>
        <dbReference type="PROSITE-ProRule" id="PRU01360"/>
    </source>
</evidence>
<evidence type="ECO:0000259" key="14">
    <source>
        <dbReference type="Pfam" id="PF07715"/>
    </source>
</evidence>
<evidence type="ECO:0000256" key="9">
    <source>
        <dbReference type="ARBA" id="ARBA00023237"/>
    </source>
</evidence>
<dbReference type="Gene3D" id="2.40.170.20">
    <property type="entry name" value="TonB-dependent receptor, beta-barrel domain"/>
    <property type="match status" value="1"/>
</dbReference>
<dbReference type="EMBL" id="QLLL01000004">
    <property type="protein sequence ID" value="RAJ05407.1"/>
    <property type="molecule type" value="Genomic_DNA"/>
</dbReference>
<evidence type="ECO:0000256" key="3">
    <source>
        <dbReference type="ARBA" id="ARBA00022452"/>
    </source>
</evidence>
<dbReference type="Gene3D" id="2.170.130.10">
    <property type="entry name" value="TonB-dependent receptor, plug domain"/>
    <property type="match status" value="1"/>
</dbReference>
<dbReference type="InterPro" id="IPR012910">
    <property type="entry name" value="Plug_dom"/>
</dbReference>
<feature type="chain" id="PRO_5016238860" evidence="12">
    <location>
        <begin position="21"/>
        <end position="808"/>
    </location>
</feature>
<dbReference type="SUPFAM" id="SSF56935">
    <property type="entry name" value="Porins"/>
    <property type="match status" value="1"/>
</dbReference>
<evidence type="ECO:0000256" key="11">
    <source>
        <dbReference type="RuleBase" id="RU003357"/>
    </source>
</evidence>
<proteinExistence type="inferred from homology"/>